<dbReference type="InterPro" id="IPR029016">
    <property type="entry name" value="GAF-like_dom_sf"/>
</dbReference>
<organism evidence="6 7">
    <name type="scientific">Candidatus Agrococcus pullicola</name>
    <dbReference type="NCBI Taxonomy" id="2838429"/>
    <lineage>
        <taxon>Bacteria</taxon>
        <taxon>Bacillati</taxon>
        <taxon>Actinomycetota</taxon>
        <taxon>Actinomycetes</taxon>
        <taxon>Micrococcales</taxon>
        <taxon>Microbacteriaceae</taxon>
        <taxon>Agrococcus</taxon>
    </lineage>
</organism>
<gene>
    <name evidence="6" type="ORF">H9830_02075</name>
</gene>
<dbReference type="InterPro" id="IPR036388">
    <property type="entry name" value="WH-like_DNA-bd_sf"/>
</dbReference>
<dbReference type="Pfam" id="PF09339">
    <property type="entry name" value="HTH_IclR"/>
    <property type="match status" value="1"/>
</dbReference>
<dbReference type="SMART" id="SM00346">
    <property type="entry name" value="HTH_ICLR"/>
    <property type="match status" value="1"/>
</dbReference>
<name>A0A9D1YSZ4_9MICO</name>
<dbReference type="Gene3D" id="3.30.450.40">
    <property type="match status" value="1"/>
</dbReference>
<evidence type="ECO:0000256" key="1">
    <source>
        <dbReference type="ARBA" id="ARBA00023015"/>
    </source>
</evidence>
<dbReference type="PANTHER" id="PTHR30136:SF24">
    <property type="entry name" value="HTH-TYPE TRANSCRIPTIONAL REPRESSOR ALLR"/>
    <property type="match status" value="1"/>
</dbReference>
<evidence type="ECO:0000256" key="3">
    <source>
        <dbReference type="ARBA" id="ARBA00023163"/>
    </source>
</evidence>
<dbReference type="Proteomes" id="UP000824005">
    <property type="component" value="Unassembled WGS sequence"/>
</dbReference>
<dbReference type="InterPro" id="IPR005471">
    <property type="entry name" value="Tscrpt_reg_IclR_N"/>
</dbReference>
<evidence type="ECO:0000259" key="5">
    <source>
        <dbReference type="PROSITE" id="PS51078"/>
    </source>
</evidence>
<dbReference type="SUPFAM" id="SSF55781">
    <property type="entry name" value="GAF domain-like"/>
    <property type="match status" value="1"/>
</dbReference>
<dbReference type="GO" id="GO:0003677">
    <property type="term" value="F:DNA binding"/>
    <property type="evidence" value="ECO:0007669"/>
    <property type="project" value="UniProtKB-KW"/>
</dbReference>
<reference evidence="6" key="2">
    <citation type="submission" date="2021-04" db="EMBL/GenBank/DDBJ databases">
        <authorList>
            <person name="Gilroy R."/>
        </authorList>
    </citation>
    <scope>NUCLEOTIDE SEQUENCE</scope>
    <source>
        <strain evidence="6">ChiGjej1B1-98</strain>
    </source>
</reference>
<dbReference type="InterPro" id="IPR050707">
    <property type="entry name" value="HTH_MetabolicPath_Reg"/>
</dbReference>
<dbReference type="AlphaFoldDB" id="A0A9D1YSZ4"/>
<keyword evidence="3" id="KW-0804">Transcription</keyword>
<dbReference type="Gene3D" id="1.10.10.10">
    <property type="entry name" value="Winged helix-like DNA-binding domain superfamily/Winged helix DNA-binding domain"/>
    <property type="match status" value="1"/>
</dbReference>
<feature type="domain" description="HTH iclR-type" evidence="4">
    <location>
        <begin position="13"/>
        <end position="74"/>
    </location>
</feature>
<dbReference type="SUPFAM" id="SSF46785">
    <property type="entry name" value="Winged helix' DNA-binding domain"/>
    <property type="match status" value="1"/>
</dbReference>
<dbReference type="GO" id="GO:0003700">
    <property type="term" value="F:DNA-binding transcription factor activity"/>
    <property type="evidence" value="ECO:0007669"/>
    <property type="project" value="TreeGrafter"/>
</dbReference>
<dbReference type="PROSITE" id="PS51077">
    <property type="entry name" value="HTH_ICLR"/>
    <property type="match status" value="1"/>
</dbReference>
<dbReference type="Pfam" id="PF01614">
    <property type="entry name" value="IclR_C"/>
    <property type="match status" value="1"/>
</dbReference>
<accession>A0A9D1YSZ4</accession>
<proteinExistence type="predicted"/>
<dbReference type="InterPro" id="IPR036390">
    <property type="entry name" value="WH_DNA-bd_sf"/>
</dbReference>
<reference evidence="6" key="1">
    <citation type="journal article" date="2021" name="PeerJ">
        <title>Extensive microbial diversity within the chicken gut microbiome revealed by metagenomics and culture.</title>
        <authorList>
            <person name="Gilroy R."/>
            <person name="Ravi A."/>
            <person name="Getino M."/>
            <person name="Pursley I."/>
            <person name="Horton D.L."/>
            <person name="Alikhan N.F."/>
            <person name="Baker D."/>
            <person name="Gharbi K."/>
            <person name="Hall N."/>
            <person name="Watson M."/>
            <person name="Adriaenssens E.M."/>
            <person name="Foster-Nyarko E."/>
            <person name="Jarju S."/>
            <person name="Secka A."/>
            <person name="Antonio M."/>
            <person name="Oren A."/>
            <person name="Chaudhuri R.R."/>
            <person name="La Ragione R."/>
            <person name="Hildebrand F."/>
            <person name="Pallen M.J."/>
        </authorList>
    </citation>
    <scope>NUCLEOTIDE SEQUENCE</scope>
    <source>
        <strain evidence="6">ChiGjej1B1-98</strain>
    </source>
</reference>
<evidence type="ECO:0000259" key="4">
    <source>
        <dbReference type="PROSITE" id="PS51077"/>
    </source>
</evidence>
<comment type="caution">
    <text evidence="6">The sequence shown here is derived from an EMBL/GenBank/DDBJ whole genome shotgun (WGS) entry which is preliminary data.</text>
</comment>
<dbReference type="GO" id="GO:0045892">
    <property type="term" value="P:negative regulation of DNA-templated transcription"/>
    <property type="evidence" value="ECO:0007669"/>
    <property type="project" value="TreeGrafter"/>
</dbReference>
<evidence type="ECO:0000313" key="6">
    <source>
        <dbReference type="EMBL" id="HIY65050.1"/>
    </source>
</evidence>
<sequence length="261" mass="28186">MKPDAADRPPQTLQTVERALSFLEIVATCSSPPTVREVSERLGLNLTTCYHLMRTLLARRYLERRDDGTLRLGFNVGALFRAYQLGFDVNEHLSSVVSALRDRTAETAFLSILEGRNVILRVLVEGSQPLRVAGLYVGLAGNEVKRASGKAVLAYADPAIREAAIEQQRAEVGSESAADDLVARIHDDLAQVRNVGWAIDADHSPGIVSIGAPFFDHAGAVFGAVGLVLPSTRWMANQDELLDAVLTAAQEATRRLGAGVD</sequence>
<keyword evidence="2" id="KW-0238">DNA-binding</keyword>
<dbReference type="PANTHER" id="PTHR30136">
    <property type="entry name" value="HELIX-TURN-HELIX TRANSCRIPTIONAL REGULATOR, ICLR FAMILY"/>
    <property type="match status" value="1"/>
</dbReference>
<keyword evidence="1" id="KW-0805">Transcription regulation</keyword>
<dbReference type="PROSITE" id="PS51078">
    <property type="entry name" value="ICLR_ED"/>
    <property type="match status" value="1"/>
</dbReference>
<evidence type="ECO:0000256" key="2">
    <source>
        <dbReference type="ARBA" id="ARBA00023125"/>
    </source>
</evidence>
<dbReference type="InterPro" id="IPR014757">
    <property type="entry name" value="Tscrpt_reg_IclR_C"/>
</dbReference>
<feature type="domain" description="IclR-ED" evidence="5">
    <location>
        <begin position="75"/>
        <end position="261"/>
    </location>
</feature>
<protein>
    <submittedName>
        <fullName evidence="6">IclR family transcriptional regulator</fullName>
    </submittedName>
</protein>
<dbReference type="EMBL" id="DXDC01000056">
    <property type="protein sequence ID" value="HIY65050.1"/>
    <property type="molecule type" value="Genomic_DNA"/>
</dbReference>
<evidence type="ECO:0000313" key="7">
    <source>
        <dbReference type="Proteomes" id="UP000824005"/>
    </source>
</evidence>